<reference evidence="4" key="1">
    <citation type="submission" date="2021-04" db="EMBL/GenBank/DDBJ databases">
        <title>Sinoanaerobacter chloroacetimidivorans sp. nov., an obligate anaerobic bacterium isolated from anaerobic sludge.</title>
        <authorList>
            <person name="Bao Y."/>
        </authorList>
    </citation>
    <scope>NUCLEOTIDE SEQUENCE</scope>
    <source>
        <strain evidence="4">BAD-6</strain>
    </source>
</reference>
<evidence type="ECO:0000256" key="1">
    <source>
        <dbReference type="SAM" id="Phobius"/>
    </source>
</evidence>
<name>A0A8J7W3U9_9FIRM</name>
<feature type="domain" description="YfjL-like C-terminal" evidence="2">
    <location>
        <begin position="116"/>
        <end position="229"/>
    </location>
</feature>
<evidence type="ECO:0000313" key="5">
    <source>
        <dbReference type="Proteomes" id="UP000675664"/>
    </source>
</evidence>
<dbReference type="Pfam" id="PF24911">
    <property type="entry name" value="YfjL_C"/>
    <property type="match status" value="1"/>
</dbReference>
<keyword evidence="1" id="KW-1133">Transmembrane helix</keyword>
<sequence length="271" mass="31208">MKKKNIILRTLTILIAATLIGTVLYVINGFKGNPLSAALADRAIQAYVEETYPELELELEKSHYNFKFNEYVARASSRTSVDTHFAIYYSDGKVQWDDYDSYVLGKYNTLTRLEKEYGELVVPILSEIEGLENNDSNVQVEKWEDEKNNDDIDIDMQFSRDLPIDMNIMIRADRIDPSIKRLTDILEKAHKALLDNECVFSSYGIFSEYEDKLIMIHGVKPSDIESGELEQRLLQAYQGRVHNEDGVAENSKDRTEFEEGIRITLKEDKTD</sequence>
<keyword evidence="1" id="KW-0812">Transmembrane</keyword>
<comment type="caution">
    <text evidence="4">The sequence shown here is derived from an EMBL/GenBank/DDBJ whole genome shotgun (WGS) entry which is preliminary data.</text>
</comment>
<organism evidence="4 5">
    <name type="scientific">Sinanaerobacter chloroacetimidivorans</name>
    <dbReference type="NCBI Taxonomy" id="2818044"/>
    <lineage>
        <taxon>Bacteria</taxon>
        <taxon>Bacillati</taxon>
        <taxon>Bacillota</taxon>
        <taxon>Clostridia</taxon>
        <taxon>Peptostreptococcales</taxon>
        <taxon>Anaerovoracaceae</taxon>
        <taxon>Sinanaerobacter</taxon>
    </lineage>
</organism>
<dbReference type="InterPro" id="IPR056905">
    <property type="entry name" value="YfjL_C"/>
</dbReference>
<reference evidence="4" key="2">
    <citation type="submission" date="2021-04" db="EMBL/GenBank/DDBJ databases">
        <authorList>
            <person name="Liu J."/>
        </authorList>
    </citation>
    <scope>NUCLEOTIDE SEQUENCE</scope>
    <source>
        <strain evidence="4">BAD-6</strain>
    </source>
</reference>
<evidence type="ECO:0000259" key="2">
    <source>
        <dbReference type="Pfam" id="PF24911"/>
    </source>
</evidence>
<protein>
    <submittedName>
        <fullName evidence="4">Uncharacterized protein</fullName>
    </submittedName>
</protein>
<feature type="domain" description="YfjL-like N-terminal" evidence="3">
    <location>
        <begin position="9"/>
        <end position="97"/>
    </location>
</feature>
<proteinExistence type="predicted"/>
<gene>
    <name evidence="4" type="ORF">KCX82_21265</name>
</gene>
<dbReference type="Proteomes" id="UP000675664">
    <property type="component" value="Unassembled WGS sequence"/>
</dbReference>
<dbReference type="RefSeq" id="WP_227020518.1">
    <property type="nucleotide sequence ID" value="NZ_JAGSND010000026.1"/>
</dbReference>
<accession>A0A8J7W3U9</accession>
<dbReference type="AlphaFoldDB" id="A0A8J7W3U9"/>
<keyword evidence="1" id="KW-0472">Membrane</keyword>
<dbReference type="InterPro" id="IPR057359">
    <property type="entry name" value="YfjL_N"/>
</dbReference>
<dbReference type="Pfam" id="PF25425">
    <property type="entry name" value="YfjL_N"/>
    <property type="match status" value="1"/>
</dbReference>
<evidence type="ECO:0000313" key="4">
    <source>
        <dbReference type="EMBL" id="MBR0600402.1"/>
    </source>
</evidence>
<evidence type="ECO:0000259" key="3">
    <source>
        <dbReference type="Pfam" id="PF25425"/>
    </source>
</evidence>
<keyword evidence="5" id="KW-1185">Reference proteome</keyword>
<dbReference type="EMBL" id="JAGSND010000026">
    <property type="protein sequence ID" value="MBR0600402.1"/>
    <property type="molecule type" value="Genomic_DNA"/>
</dbReference>
<feature type="transmembrane region" description="Helical" evidence="1">
    <location>
        <begin position="7"/>
        <end position="27"/>
    </location>
</feature>